<keyword evidence="2" id="KW-1185">Reference proteome</keyword>
<dbReference type="RefSeq" id="WP_209465516.1">
    <property type="nucleotide sequence ID" value="NZ_JAGGLG010000004.1"/>
</dbReference>
<organism evidence="1 2">
    <name type="scientific">Symbiobacterium terraclitae</name>
    <dbReference type="NCBI Taxonomy" id="557451"/>
    <lineage>
        <taxon>Bacteria</taxon>
        <taxon>Bacillati</taxon>
        <taxon>Bacillota</taxon>
        <taxon>Clostridia</taxon>
        <taxon>Eubacteriales</taxon>
        <taxon>Symbiobacteriaceae</taxon>
        <taxon>Symbiobacterium</taxon>
    </lineage>
</organism>
<evidence type="ECO:0000313" key="2">
    <source>
        <dbReference type="Proteomes" id="UP001519289"/>
    </source>
</evidence>
<sequence length="85" mass="8761">MSLSAAGPYYFNSLLQTGAPCGRAAAAGGVSSTVPPFCVRPAPVRGAAPIARTRQGEILNLRLTTNALLIVQADRVVAVPYGPRP</sequence>
<accession>A0ABS4JR51</accession>
<gene>
    <name evidence="1" type="ORF">J2Z79_000754</name>
</gene>
<comment type="caution">
    <text evidence="1">The sequence shown here is derived from an EMBL/GenBank/DDBJ whole genome shotgun (WGS) entry which is preliminary data.</text>
</comment>
<evidence type="ECO:0000313" key="1">
    <source>
        <dbReference type="EMBL" id="MBP2017371.1"/>
    </source>
</evidence>
<name>A0ABS4JR51_9FIRM</name>
<dbReference type="Proteomes" id="UP001519289">
    <property type="component" value="Unassembled WGS sequence"/>
</dbReference>
<proteinExistence type="predicted"/>
<dbReference type="EMBL" id="JAGGLG010000004">
    <property type="protein sequence ID" value="MBP2017371.1"/>
    <property type="molecule type" value="Genomic_DNA"/>
</dbReference>
<reference evidence="1 2" key="1">
    <citation type="submission" date="2021-03" db="EMBL/GenBank/DDBJ databases">
        <title>Genomic Encyclopedia of Type Strains, Phase IV (KMG-IV): sequencing the most valuable type-strain genomes for metagenomic binning, comparative biology and taxonomic classification.</title>
        <authorList>
            <person name="Goeker M."/>
        </authorList>
    </citation>
    <scope>NUCLEOTIDE SEQUENCE [LARGE SCALE GENOMIC DNA]</scope>
    <source>
        <strain evidence="1 2">DSM 27138</strain>
    </source>
</reference>
<protein>
    <submittedName>
        <fullName evidence="1">Uncharacterized protein</fullName>
    </submittedName>
</protein>